<dbReference type="InterPro" id="IPR036249">
    <property type="entry name" value="Thioredoxin-like_sf"/>
</dbReference>
<dbReference type="InterPro" id="IPR050620">
    <property type="entry name" value="Thioredoxin_H-type-like"/>
</dbReference>
<protein>
    <recommendedName>
        <fullName evidence="1">Thioredoxin domain-containing protein</fullName>
    </recommendedName>
</protein>
<dbReference type="InterPro" id="IPR013766">
    <property type="entry name" value="Thioredoxin_domain"/>
</dbReference>
<accession>A0A024U9H5</accession>
<dbReference type="EMBL" id="KI913960">
    <property type="protein sequence ID" value="ETW03081.1"/>
    <property type="molecule type" value="Genomic_DNA"/>
</dbReference>
<dbReference type="SUPFAM" id="SSF52833">
    <property type="entry name" value="Thioredoxin-like"/>
    <property type="match status" value="1"/>
</dbReference>
<feature type="domain" description="Thioredoxin" evidence="1">
    <location>
        <begin position="1"/>
        <end position="107"/>
    </location>
</feature>
<dbReference type="Gene3D" id="3.40.30.10">
    <property type="entry name" value="Glutaredoxin"/>
    <property type="match status" value="1"/>
</dbReference>
<dbReference type="PROSITE" id="PS51352">
    <property type="entry name" value="THIOREDOXIN_2"/>
    <property type="match status" value="1"/>
</dbReference>
<dbReference type="GeneID" id="20082559"/>
<sequence length="107" mass="11600">MSAIVPVESEEHYAELTGADKITVVLFSAPWCGQCKLITPKLNKLAKEAPENVSYVKVDTTALEDLSVDLGVSALPSVKIYCKGEVIGEYVGSKWEKIEELVVAKTS</sequence>
<gene>
    <name evidence="2" type="ORF">H310_05509</name>
</gene>
<evidence type="ECO:0000313" key="2">
    <source>
        <dbReference type="EMBL" id="ETW03081.1"/>
    </source>
</evidence>
<organism evidence="2">
    <name type="scientific">Aphanomyces invadans</name>
    <dbReference type="NCBI Taxonomy" id="157072"/>
    <lineage>
        <taxon>Eukaryota</taxon>
        <taxon>Sar</taxon>
        <taxon>Stramenopiles</taxon>
        <taxon>Oomycota</taxon>
        <taxon>Saprolegniomycetes</taxon>
        <taxon>Saprolegniales</taxon>
        <taxon>Verrucalvaceae</taxon>
        <taxon>Aphanomyces</taxon>
    </lineage>
</organism>
<dbReference type="RefSeq" id="XP_008868465.1">
    <property type="nucleotide sequence ID" value="XM_008870243.1"/>
</dbReference>
<dbReference type="Pfam" id="PF00085">
    <property type="entry name" value="Thioredoxin"/>
    <property type="match status" value="1"/>
</dbReference>
<dbReference type="CDD" id="cd02947">
    <property type="entry name" value="TRX_family"/>
    <property type="match status" value="1"/>
</dbReference>
<proteinExistence type="predicted"/>
<dbReference type="PANTHER" id="PTHR10438:SF463">
    <property type="entry name" value="THIOREDOXIN"/>
    <property type="match status" value="1"/>
</dbReference>
<dbReference type="STRING" id="157072.A0A024U9H5"/>
<name>A0A024U9H5_9STRA</name>
<dbReference type="AlphaFoldDB" id="A0A024U9H5"/>
<dbReference type="eggNOG" id="KOG0907">
    <property type="taxonomic scope" value="Eukaryota"/>
</dbReference>
<dbReference type="OrthoDB" id="2121326at2759"/>
<evidence type="ECO:0000259" key="1">
    <source>
        <dbReference type="PROSITE" id="PS51352"/>
    </source>
</evidence>
<reference evidence="2" key="1">
    <citation type="submission" date="2013-12" db="EMBL/GenBank/DDBJ databases">
        <title>The Genome Sequence of Aphanomyces invadans NJM9701.</title>
        <authorList>
            <consortium name="The Broad Institute Genomics Platform"/>
            <person name="Russ C."/>
            <person name="Tyler B."/>
            <person name="van West P."/>
            <person name="Dieguez-Uribeondo J."/>
            <person name="Young S.K."/>
            <person name="Zeng Q."/>
            <person name="Gargeya S."/>
            <person name="Fitzgerald M."/>
            <person name="Abouelleil A."/>
            <person name="Alvarado L."/>
            <person name="Chapman S.B."/>
            <person name="Gainer-Dewar J."/>
            <person name="Goldberg J."/>
            <person name="Griggs A."/>
            <person name="Gujja S."/>
            <person name="Hansen M."/>
            <person name="Howarth C."/>
            <person name="Imamovic A."/>
            <person name="Ireland A."/>
            <person name="Larimer J."/>
            <person name="McCowan C."/>
            <person name="Murphy C."/>
            <person name="Pearson M."/>
            <person name="Poon T.W."/>
            <person name="Priest M."/>
            <person name="Roberts A."/>
            <person name="Saif S."/>
            <person name="Shea T."/>
            <person name="Sykes S."/>
            <person name="Wortman J."/>
            <person name="Nusbaum C."/>
            <person name="Birren B."/>
        </authorList>
    </citation>
    <scope>NUCLEOTIDE SEQUENCE [LARGE SCALE GENOMIC DNA]</scope>
    <source>
        <strain evidence="2">NJM9701</strain>
    </source>
</reference>
<dbReference type="PANTHER" id="PTHR10438">
    <property type="entry name" value="THIOREDOXIN"/>
    <property type="match status" value="1"/>
</dbReference>
<dbReference type="VEuPathDB" id="FungiDB:H310_05509"/>